<dbReference type="EMBL" id="CADILN010000002">
    <property type="protein sequence ID" value="CAB4048540.1"/>
    <property type="molecule type" value="Genomic_DNA"/>
</dbReference>
<dbReference type="GeneID" id="27797187"/>
<protein>
    <recommendedName>
        <fullName evidence="3">DUF3085 domain-containing protein</fullName>
    </recommendedName>
</protein>
<sequence length="117" mass="13057">MILLTASDLRTVLVEARAHTCHVVLVKDQGVYMITDKSNASDNGLPRLIVYATGCNPETVPFDDWWECARAEFGGDDFVEYLDPDAAVFDRVIDDGWNLEIRADANHLYLNAVKPDA</sequence>
<accession>A0A6J5K450</accession>
<evidence type="ECO:0000313" key="2">
    <source>
        <dbReference type="Proteomes" id="UP000494102"/>
    </source>
</evidence>
<proteinExistence type="predicted"/>
<dbReference type="RefSeq" id="WP_015002805.1">
    <property type="nucleotide sequence ID" value="NZ_CADILN010000002.1"/>
</dbReference>
<name>A0A6J5K450_9BURK</name>
<dbReference type="AlphaFoldDB" id="A0A6J5K450"/>
<organism evidence="1 2">
    <name type="scientific">Paraburkholderia phenoliruptrix</name>
    <dbReference type="NCBI Taxonomy" id="252970"/>
    <lineage>
        <taxon>Bacteria</taxon>
        <taxon>Pseudomonadati</taxon>
        <taxon>Pseudomonadota</taxon>
        <taxon>Betaproteobacteria</taxon>
        <taxon>Burkholderiales</taxon>
        <taxon>Burkholderiaceae</taxon>
        <taxon>Paraburkholderia</taxon>
    </lineage>
</organism>
<evidence type="ECO:0008006" key="3">
    <source>
        <dbReference type="Google" id="ProtNLM"/>
    </source>
</evidence>
<dbReference type="InterPro" id="IPR021436">
    <property type="entry name" value="DUF3085"/>
</dbReference>
<evidence type="ECO:0000313" key="1">
    <source>
        <dbReference type="EMBL" id="CAB4048540.1"/>
    </source>
</evidence>
<reference evidence="1 2" key="1">
    <citation type="submission" date="2020-04" db="EMBL/GenBank/DDBJ databases">
        <authorList>
            <person name="De Canck E."/>
        </authorList>
    </citation>
    <scope>NUCLEOTIDE SEQUENCE [LARGE SCALE GENOMIC DNA]</scope>
    <source>
        <strain evidence="1 2">LMG 9964</strain>
    </source>
</reference>
<gene>
    <name evidence="1" type="ORF">LMG9964_02181</name>
</gene>
<dbReference type="Pfam" id="PF11284">
    <property type="entry name" value="DUF3085"/>
    <property type="match status" value="1"/>
</dbReference>
<dbReference type="Proteomes" id="UP000494102">
    <property type="component" value="Unassembled WGS sequence"/>
</dbReference>